<feature type="transmembrane region" description="Helical" evidence="1">
    <location>
        <begin position="50"/>
        <end position="71"/>
    </location>
</feature>
<keyword evidence="1" id="KW-0812">Transmembrane</keyword>
<sequence>MSALNYRFNNTVVRRLLKRLLWFPIFPVVILLLVTITIIIEALGRSIPNIVYRTQMLLVLFSDLGVTNLFIKDPIIWRTLQDDREIHKLKVLLAKLVRKSDTNVEEPITEENIDSE</sequence>
<dbReference type="EMBL" id="LSSK01001782">
    <property type="protein sequence ID" value="OMH78813.1"/>
    <property type="molecule type" value="Genomic_DNA"/>
</dbReference>
<dbReference type="AlphaFoldDB" id="A0A1R1PD11"/>
<name>A0A1R1PD11_ZANCU</name>
<dbReference type="Proteomes" id="UP000188320">
    <property type="component" value="Unassembled WGS sequence"/>
</dbReference>
<protein>
    <submittedName>
        <fullName evidence="2">Uncharacterized protein</fullName>
    </submittedName>
</protein>
<keyword evidence="3" id="KW-1185">Reference proteome</keyword>
<keyword evidence="1" id="KW-0472">Membrane</keyword>
<comment type="caution">
    <text evidence="2">The sequence shown here is derived from an EMBL/GenBank/DDBJ whole genome shotgun (WGS) entry which is preliminary data.</text>
</comment>
<feature type="transmembrane region" description="Helical" evidence="1">
    <location>
        <begin position="20"/>
        <end position="44"/>
    </location>
</feature>
<keyword evidence="1" id="KW-1133">Transmembrane helix</keyword>
<accession>A0A1R1PD11</accession>
<proteinExistence type="predicted"/>
<evidence type="ECO:0000313" key="2">
    <source>
        <dbReference type="EMBL" id="OMH78813.1"/>
    </source>
</evidence>
<reference evidence="3" key="1">
    <citation type="submission" date="2017-01" db="EMBL/GenBank/DDBJ databases">
        <authorList>
            <person name="Wang Y."/>
            <person name="White M."/>
            <person name="Kvist S."/>
            <person name="Moncalvo J.-M."/>
        </authorList>
    </citation>
    <scope>NUCLEOTIDE SEQUENCE [LARGE SCALE GENOMIC DNA]</scope>
    <source>
        <strain evidence="3">COL-18-3</strain>
    </source>
</reference>
<gene>
    <name evidence="2" type="ORF">AX774_g7788</name>
</gene>
<organism evidence="2 3">
    <name type="scientific">Zancudomyces culisetae</name>
    <name type="common">Gut fungus</name>
    <name type="synonym">Smittium culisetae</name>
    <dbReference type="NCBI Taxonomy" id="1213189"/>
    <lineage>
        <taxon>Eukaryota</taxon>
        <taxon>Fungi</taxon>
        <taxon>Fungi incertae sedis</taxon>
        <taxon>Zoopagomycota</taxon>
        <taxon>Kickxellomycotina</taxon>
        <taxon>Harpellomycetes</taxon>
        <taxon>Harpellales</taxon>
        <taxon>Legeriomycetaceae</taxon>
        <taxon>Zancudomyces</taxon>
    </lineage>
</organism>
<evidence type="ECO:0000313" key="3">
    <source>
        <dbReference type="Proteomes" id="UP000188320"/>
    </source>
</evidence>
<evidence type="ECO:0000256" key="1">
    <source>
        <dbReference type="SAM" id="Phobius"/>
    </source>
</evidence>